<comment type="cofactor">
    <cofactor evidence="2">
        <name>Mg(2+)</name>
        <dbReference type="ChEBI" id="CHEBI:18420"/>
    </cofactor>
</comment>
<evidence type="ECO:0000313" key="10">
    <source>
        <dbReference type="EMBL" id="MFC4356413.1"/>
    </source>
</evidence>
<dbReference type="SUPFAM" id="SSF144052">
    <property type="entry name" value="Thermophilic metalloprotease-like"/>
    <property type="match status" value="1"/>
</dbReference>
<dbReference type="AlphaFoldDB" id="A0ABD5P6D0"/>
<evidence type="ECO:0000256" key="8">
    <source>
        <dbReference type="ARBA" id="ARBA00022801"/>
    </source>
</evidence>
<reference evidence="10 11" key="1">
    <citation type="journal article" date="2019" name="Int. J. Syst. Evol. Microbiol.">
        <title>The Global Catalogue of Microorganisms (GCM) 10K type strain sequencing project: providing services to taxonomists for standard genome sequencing and annotation.</title>
        <authorList>
            <consortium name="The Broad Institute Genomics Platform"/>
            <consortium name="The Broad Institute Genome Sequencing Center for Infectious Disease"/>
            <person name="Wu L."/>
            <person name="Ma J."/>
        </authorList>
    </citation>
    <scope>NUCLEOTIDE SEQUENCE [LARGE SCALE GENOMIC DNA]</scope>
    <source>
        <strain evidence="10 11">CGMCC 1.12553</strain>
    </source>
</reference>
<evidence type="ECO:0000256" key="1">
    <source>
        <dbReference type="ARBA" id="ARBA00001941"/>
    </source>
</evidence>
<dbReference type="InterPro" id="IPR052170">
    <property type="entry name" value="M29_Exopeptidase"/>
</dbReference>
<dbReference type="GO" id="GO:0008237">
    <property type="term" value="F:metallopeptidase activity"/>
    <property type="evidence" value="ECO:0007669"/>
    <property type="project" value="UniProtKB-KW"/>
</dbReference>
<dbReference type="PANTHER" id="PTHR34448:SF1">
    <property type="entry name" value="BLL6088 PROTEIN"/>
    <property type="match status" value="1"/>
</dbReference>
<dbReference type="RefSeq" id="WP_267624767.1">
    <property type="nucleotide sequence ID" value="NZ_JAODIW010000010.1"/>
</dbReference>
<keyword evidence="5 10" id="KW-0031">Aminopeptidase</keyword>
<dbReference type="GO" id="GO:0004177">
    <property type="term" value="F:aminopeptidase activity"/>
    <property type="evidence" value="ECO:0007669"/>
    <property type="project" value="UniProtKB-KW"/>
</dbReference>
<organism evidence="10 11">
    <name type="scientific">Halobium salinum</name>
    <dbReference type="NCBI Taxonomy" id="1364940"/>
    <lineage>
        <taxon>Archaea</taxon>
        <taxon>Methanobacteriati</taxon>
        <taxon>Methanobacteriota</taxon>
        <taxon>Stenosarchaea group</taxon>
        <taxon>Halobacteria</taxon>
        <taxon>Halobacteriales</taxon>
        <taxon>Haloferacaceae</taxon>
        <taxon>Halobium</taxon>
    </lineage>
</organism>
<keyword evidence="7" id="KW-0479">Metal-binding</keyword>
<proteinExistence type="inferred from homology"/>
<dbReference type="EMBL" id="JBHSDS010000001">
    <property type="protein sequence ID" value="MFC4356413.1"/>
    <property type="molecule type" value="Genomic_DNA"/>
</dbReference>
<gene>
    <name evidence="10" type="ORF">ACFO0N_00450</name>
</gene>
<evidence type="ECO:0000256" key="6">
    <source>
        <dbReference type="ARBA" id="ARBA00022670"/>
    </source>
</evidence>
<dbReference type="Proteomes" id="UP001595921">
    <property type="component" value="Unassembled WGS sequence"/>
</dbReference>
<evidence type="ECO:0000256" key="3">
    <source>
        <dbReference type="ARBA" id="ARBA00001947"/>
    </source>
</evidence>
<comment type="cofactor">
    <cofactor evidence="3">
        <name>Zn(2+)</name>
        <dbReference type="ChEBI" id="CHEBI:29105"/>
    </cofactor>
</comment>
<comment type="caution">
    <text evidence="10">The sequence shown here is derived from an EMBL/GenBank/DDBJ whole genome shotgun (WGS) entry which is preliminary data.</text>
</comment>
<evidence type="ECO:0000313" key="11">
    <source>
        <dbReference type="Proteomes" id="UP001595921"/>
    </source>
</evidence>
<dbReference type="PANTHER" id="PTHR34448">
    <property type="entry name" value="AMINOPEPTIDASE"/>
    <property type="match status" value="1"/>
</dbReference>
<dbReference type="Pfam" id="PF02073">
    <property type="entry name" value="Peptidase_M29"/>
    <property type="match status" value="1"/>
</dbReference>
<keyword evidence="8" id="KW-0378">Hydrolase</keyword>
<comment type="similarity">
    <text evidence="4">Belongs to the peptidase M29 family.</text>
</comment>
<comment type="cofactor">
    <cofactor evidence="1">
        <name>Co(2+)</name>
        <dbReference type="ChEBI" id="CHEBI:48828"/>
    </cofactor>
</comment>
<evidence type="ECO:0000256" key="7">
    <source>
        <dbReference type="ARBA" id="ARBA00022723"/>
    </source>
</evidence>
<keyword evidence="11" id="KW-1185">Reference proteome</keyword>
<evidence type="ECO:0000256" key="4">
    <source>
        <dbReference type="ARBA" id="ARBA00008236"/>
    </source>
</evidence>
<protein>
    <submittedName>
        <fullName evidence="10">Aminopeptidase</fullName>
    </submittedName>
</protein>
<dbReference type="GO" id="GO:0046872">
    <property type="term" value="F:metal ion binding"/>
    <property type="evidence" value="ECO:0007669"/>
    <property type="project" value="UniProtKB-KW"/>
</dbReference>
<dbReference type="InterPro" id="IPR000787">
    <property type="entry name" value="Peptidase_M29"/>
</dbReference>
<name>A0ABD5P6D0_9EURY</name>
<accession>A0ABD5P6D0</accession>
<evidence type="ECO:0000256" key="2">
    <source>
        <dbReference type="ARBA" id="ARBA00001946"/>
    </source>
</evidence>
<keyword evidence="6" id="KW-0645">Protease</keyword>
<keyword evidence="9" id="KW-0482">Metalloprotease</keyword>
<dbReference type="InterPro" id="IPR035097">
    <property type="entry name" value="M29_N-terminal"/>
</dbReference>
<dbReference type="GO" id="GO:0006508">
    <property type="term" value="P:proteolysis"/>
    <property type="evidence" value="ECO:0007669"/>
    <property type="project" value="UniProtKB-KW"/>
</dbReference>
<evidence type="ECO:0000256" key="9">
    <source>
        <dbReference type="ARBA" id="ARBA00023049"/>
    </source>
</evidence>
<dbReference type="Gene3D" id="3.40.1830.10">
    <property type="entry name" value="Thermophilic metalloprotease (M29)"/>
    <property type="match status" value="1"/>
</dbReference>
<evidence type="ECO:0000256" key="5">
    <source>
        <dbReference type="ARBA" id="ARBA00022438"/>
    </source>
</evidence>
<sequence length="362" mass="39654">MDPRIEEHAEILVDYSIEAEAGDEVVLMAPREAEDLAVAVSGLLGKRGANVTHLGGSARRRRAYLRASDPESFETSEVALAAFETADAFIGIGGATNAHETSDVPPETTAAYGRAQKPIQEAYLDTDWVGTQYPTPADAQTAGMSTEAYEEFVWNAVNRDWEEQREYQEGFVDVLDPADEVRIVSGDTTDVTLDVSGMRACNDHGRINVPAGEVFTAPNRDGVDGEVLFDLPVITRGHEVEAARLVFEDGVVVEHSAETNEEALTAQLNTDEGSNRLGELGIGMNRGIDRFTKNILFDEKMGDTVHMAIGMAYEECVPEGKERNDSSVHTDMLVDMSEDSHIEIDGEVVQRNGRFFFEDGFE</sequence>